<keyword evidence="1" id="KW-0812">Transmembrane</keyword>
<dbReference type="Proteomes" id="UP000829291">
    <property type="component" value="Chromosome 7"/>
</dbReference>
<feature type="transmembrane region" description="Helical" evidence="1">
    <location>
        <begin position="381"/>
        <end position="401"/>
    </location>
</feature>
<proteinExistence type="predicted"/>
<feature type="transmembrane region" description="Helical" evidence="1">
    <location>
        <begin position="295"/>
        <end position="314"/>
    </location>
</feature>
<dbReference type="Gene3D" id="1.20.58.390">
    <property type="entry name" value="Neurotransmitter-gated ion-channel transmembrane domain"/>
    <property type="match status" value="1"/>
</dbReference>
<dbReference type="InterPro" id="IPR038050">
    <property type="entry name" value="Neuro_actylchol_rec"/>
</dbReference>
<evidence type="ECO:0000313" key="4">
    <source>
        <dbReference type="RefSeq" id="XP_046602118.1"/>
    </source>
</evidence>
<dbReference type="GeneID" id="107225009"/>
<organism evidence="3 4">
    <name type="scientific">Neodiprion lecontei</name>
    <name type="common">Redheaded pine sawfly</name>
    <dbReference type="NCBI Taxonomy" id="441921"/>
    <lineage>
        <taxon>Eukaryota</taxon>
        <taxon>Metazoa</taxon>
        <taxon>Ecdysozoa</taxon>
        <taxon>Arthropoda</taxon>
        <taxon>Hexapoda</taxon>
        <taxon>Insecta</taxon>
        <taxon>Pterygota</taxon>
        <taxon>Neoptera</taxon>
        <taxon>Endopterygota</taxon>
        <taxon>Hymenoptera</taxon>
        <taxon>Tenthredinoidea</taxon>
        <taxon>Diprionidae</taxon>
        <taxon>Diprioninae</taxon>
        <taxon>Neodiprion</taxon>
    </lineage>
</organism>
<dbReference type="InterPro" id="IPR036734">
    <property type="entry name" value="Neur_chan_lig-bd_sf"/>
</dbReference>
<accession>A0ABM3GPB4</accession>
<gene>
    <name evidence="4" type="primary">LOC107225009</name>
</gene>
<name>A0ABM3GPB4_NEOLC</name>
<keyword evidence="3" id="KW-1185">Reference proteome</keyword>
<evidence type="ECO:0000259" key="2">
    <source>
        <dbReference type="Pfam" id="PF02931"/>
    </source>
</evidence>
<reference evidence="4" key="1">
    <citation type="submission" date="2025-08" db="UniProtKB">
        <authorList>
            <consortium name="RefSeq"/>
        </authorList>
    </citation>
    <scope>IDENTIFICATION</scope>
    <source>
        <tissue evidence="4">Thorax and Abdomen</tissue>
    </source>
</reference>
<feature type="domain" description="Neurotransmitter-gated ion-channel ligand-binding" evidence="2">
    <location>
        <begin position="54"/>
        <end position="223"/>
    </location>
</feature>
<dbReference type="Gene3D" id="2.70.170.10">
    <property type="entry name" value="Neurotransmitter-gated ion-channel ligand-binding domain"/>
    <property type="match status" value="1"/>
</dbReference>
<dbReference type="PANTHER" id="PTHR18945">
    <property type="entry name" value="NEUROTRANSMITTER GATED ION CHANNEL"/>
    <property type="match status" value="1"/>
</dbReference>
<protein>
    <submittedName>
        <fullName evidence="4">Gamma-aminobutyric acid receptor exp-1-like isoform X1</fullName>
    </submittedName>
</protein>
<dbReference type="Pfam" id="PF02931">
    <property type="entry name" value="Neur_chan_LBD"/>
    <property type="match status" value="1"/>
</dbReference>
<keyword evidence="1" id="KW-1133">Transmembrane helix</keyword>
<evidence type="ECO:0000313" key="3">
    <source>
        <dbReference type="Proteomes" id="UP000829291"/>
    </source>
</evidence>
<dbReference type="SUPFAM" id="SSF63712">
    <property type="entry name" value="Nicotinic receptor ligand binding domain-like"/>
    <property type="match status" value="1"/>
</dbReference>
<feature type="transmembrane region" description="Helical" evidence="1">
    <location>
        <begin position="326"/>
        <end position="345"/>
    </location>
</feature>
<sequence>MIPLSTNNLCNYRYHFIITILYLSHASARKACDVRVASLKFASERDGEISNEESRSRPLLEETAVTTVKLSLTINEFNILDAKNLDVEIDLEMTQRWNDSRLGPDYKTRRLAAMGAIWNPKITFVVGNNCPDIAGNDRTQFWRGTSDGSVFYSERFLVKPRCTKDLTRYPFDKQICYVKIGSYRFTAEEVSLEWTSGNGRAVESRVDEEFGEFRIQGFNDYGETEVRSAGNFSVLVLEIYLARYSRREVIQSILPSFALVKIAYGSLWMKPSGKITTSLFLCNLTSMLKENFTGIRTRIITCQLSLLGTLFMFLNSNCGSWNLSHLKALDIWFLICLVLILIPLAESILIHHLNPADVDNFGCNENEHEAGKKWIVWMEKVISFLHPLGLLISTLIFFTAFNGEGENIYTINW</sequence>
<dbReference type="InterPro" id="IPR006202">
    <property type="entry name" value="Neur_chan_lig-bd"/>
</dbReference>
<dbReference type="RefSeq" id="XP_046602118.1">
    <property type="nucleotide sequence ID" value="XM_046746162.1"/>
</dbReference>
<keyword evidence="1" id="KW-0472">Membrane</keyword>
<evidence type="ECO:0000256" key="1">
    <source>
        <dbReference type="SAM" id="Phobius"/>
    </source>
</evidence>
<dbReference type="InterPro" id="IPR006201">
    <property type="entry name" value="Neur_channel"/>
</dbReference>